<dbReference type="Gene3D" id="3.40.920.10">
    <property type="entry name" value="Pyruvate-ferredoxin oxidoreductase, PFOR, domain III"/>
    <property type="match status" value="1"/>
</dbReference>
<protein>
    <submittedName>
        <fullName evidence="3">Pyruvate/ketoisovalerate oxidoreductase</fullName>
    </submittedName>
</protein>
<accession>E1RAT0</accession>
<evidence type="ECO:0000259" key="2">
    <source>
        <dbReference type="Pfam" id="PF01558"/>
    </source>
</evidence>
<dbReference type="SUPFAM" id="SSF53323">
    <property type="entry name" value="Pyruvate-ferredoxin oxidoreductase, PFOR, domain III"/>
    <property type="match status" value="1"/>
</dbReference>
<dbReference type="Proteomes" id="UP000002318">
    <property type="component" value="Chromosome"/>
</dbReference>
<keyword evidence="4" id="KW-1185">Reference proteome</keyword>
<keyword evidence="3" id="KW-0670">Pyruvate</keyword>
<dbReference type="OrthoDB" id="9789125at2"/>
<reference evidence="3 4" key="1">
    <citation type="journal article" date="2010" name="Stand. Genomic Sci.">
        <title>Complete genome sequence of Spirochaeta smaragdinae type strain (SEBR 4228).</title>
        <authorList>
            <person name="Mavromatis K."/>
            <person name="Yasawong M."/>
            <person name="Chertkov O."/>
            <person name="Lapidus A."/>
            <person name="Lucas S."/>
            <person name="Nolan M."/>
            <person name="Del Rio T.G."/>
            <person name="Tice H."/>
            <person name="Cheng J.F."/>
            <person name="Pitluck S."/>
            <person name="Liolios K."/>
            <person name="Ivanova N."/>
            <person name="Tapia R."/>
            <person name="Han C."/>
            <person name="Bruce D."/>
            <person name="Goodwin L."/>
            <person name="Pati A."/>
            <person name="Chen A."/>
            <person name="Palaniappan K."/>
            <person name="Land M."/>
            <person name="Hauser L."/>
            <person name="Chang Y.J."/>
            <person name="Jeffries C.D."/>
            <person name="Detter J.C."/>
            <person name="Rohde M."/>
            <person name="Brambilla E."/>
            <person name="Spring S."/>
            <person name="Goker M."/>
            <person name="Sikorski J."/>
            <person name="Woyke T."/>
            <person name="Bristow J."/>
            <person name="Eisen J.A."/>
            <person name="Markowitz V."/>
            <person name="Hugenholtz P."/>
            <person name="Klenk H.P."/>
            <person name="Kyrpides N.C."/>
        </authorList>
    </citation>
    <scope>NUCLEOTIDE SEQUENCE [LARGE SCALE GENOMIC DNA]</scope>
    <source>
        <strain evidence="4">DSM 11293 / JCM 15392 / SEBR 4228</strain>
    </source>
</reference>
<evidence type="ECO:0000256" key="1">
    <source>
        <dbReference type="ARBA" id="ARBA00023002"/>
    </source>
</evidence>
<organism evidence="3 4">
    <name type="scientific">Sediminispirochaeta smaragdinae (strain DSM 11293 / JCM 15392 / SEBR 4228)</name>
    <name type="common">Spirochaeta smaragdinae</name>
    <dbReference type="NCBI Taxonomy" id="573413"/>
    <lineage>
        <taxon>Bacteria</taxon>
        <taxon>Pseudomonadati</taxon>
        <taxon>Spirochaetota</taxon>
        <taxon>Spirochaetia</taxon>
        <taxon>Spirochaetales</taxon>
        <taxon>Spirochaetaceae</taxon>
        <taxon>Sediminispirochaeta</taxon>
    </lineage>
</organism>
<dbReference type="AlphaFoldDB" id="E1RAT0"/>
<dbReference type="GO" id="GO:0016903">
    <property type="term" value="F:oxidoreductase activity, acting on the aldehyde or oxo group of donors"/>
    <property type="evidence" value="ECO:0007669"/>
    <property type="project" value="InterPro"/>
</dbReference>
<evidence type="ECO:0000313" key="3">
    <source>
        <dbReference type="EMBL" id="ADK82448.1"/>
    </source>
</evidence>
<dbReference type="KEGG" id="ssm:Spirs_3354"/>
<gene>
    <name evidence="3" type="ordered locus">Spirs_3354</name>
</gene>
<feature type="domain" description="Pyruvate/ketoisovalerate oxidoreductase catalytic" evidence="2">
    <location>
        <begin position="11"/>
        <end position="186"/>
    </location>
</feature>
<dbReference type="HOGENOM" id="CLU_087284_1_1_12"/>
<dbReference type="EMBL" id="CP002116">
    <property type="protein sequence ID" value="ADK82448.1"/>
    <property type="molecule type" value="Genomic_DNA"/>
</dbReference>
<dbReference type="eggNOG" id="COG1014">
    <property type="taxonomic scope" value="Bacteria"/>
</dbReference>
<evidence type="ECO:0000313" key="4">
    <source>
        <dbReference type="Proteomes" id="UP000002318"/>
    </source>
</evidence>
<name>E1RAT0_SEDSS</name>
<dbReference type="InterPro" id="IPR052198">
    <property type="entry name" value="IorB_Oxidoreductase"/>
</dbReference>
<dbReference type="PANTHER" id="PTHR43854:SF1">
    <property type="entry name" value="INDOLEPYRUVATE OXIDOREDUCTASE SUBUNIT IORB"/>
    <property type="match status" value="1"/>
</dbReference>
<dbReference type="PANTHER" id="PTHR43854">
    <property type="entry name" value="INDOLEPYRUVATE OXIDOREDUCTASE SUBUNIT IORB"/>
    <property type="match status" value="1"/>
</dbReference>
<sequence length="198" mass="20966">MKYDIILCGVGGQGVLSVAAIIARAAMMSGLEVRQSEVHGMAQRGGAVQADLRISDGPIPGDLIAKGRADMILSMEPLESLRYVDFLSERGSVVTSDHCEINIPDYPEKQAIFSSISSFGRALTIPADALALTAGSARSANMVLVGAASFHLPIEFSTMEEAVRERFASKGELVVETNLKALSLGRDVAEAGSRRRSG</sequence>
<dbReference type="RefSeq" id="WP_013255907.1">
    <property type="nucleotide sequence ID" value="NC_014364.1"/>
</dbReference>
<dbReference type="Pfam" id="PF01558">
    <property type="entry name" value="POR"/>
    <property type="match status" value="1"/>
</dbReference>
<dbReference type="NCBIfam" id="NF005324">
    <property type="entry name" value="PRK06853.1-4"/>
    <property type="match status" value="1"/>
</dbReference>
<proteinExistence type="predicted"/>
<keyword evidence="1" id="KW-0560">Oxidoreductase</keyword>
<dbReference type="InterPro" id="IPR019752">
    <property type="entry name" value="Pyrv/ketoisovalerate_OxRed_cat"/>
</dbReference>
<dbReference type="InterPro" id="IPR002869">
    <property type="entry name" value="Pyrv_flavodox_OxRed_cen"/>
</dbReference>
<dbReference type="STRING" id="573413.Spirs_3354"/>